<dbReference type="AlphaFoldDB" id="A0A540VT90"/>
<dbReference type="Gene3D" id="3.10.450.50">
    <property type="match status" value="1"/>
</dbReference>
<name>A0A540VT90_9GAMM</name>
<dbReference type="STRING" id="1260251.SPISAL_01700"/>
<evidence type="ECO:0000313" key="2">
    <source>
        <dbReference type="EMBL" id="TQE99965.1"/>
    </source>
</evidence>
<dbReference type="InterPro" id="IPR037401">
    <property type="entry name" value="SnoaL-like"/>
</dbReference>
<protein>
    <submittedName>
        <fullName evidence="2">Nuclear transport factor 2 family protein</fullName>
    </submittedName>
</protein>
<dbReference type="Pfam" id="PF12680">
    <property type="entry name" value="SnoaL_2"/>
    <property type="match status" value="1"/>
</dbReference>
<dbReference type="RefSeq" id="WP_016352746.1">
    <property type="nucleotide sequence ID" value="NZ_MBFX01000005.1"/>
</dbReference>
<comment type="caution">
    <text evidence="2">The sequence shown here is derived from an EMBL/GenBank/DDBJ whole genome shotgun (WGS) entry which is preliminary data.</text>
</comment>
<dbReference type="EMBL" id="VIFK01000030">
    <property type="protein sequence ID" value="TQE99965.1"/>
    <property type="molecule type" value="Genomic_DNA"/>
</dbReference>
<feature type="domain" description="SnoaL-like" evidence="1">
    <location>
        <begin position="9"/>
        <end position="110"/>
    </location>
</feature>
<evidence type="ECO:0000313" key="3">
    <source>
        <dbReference type="Proteomes" id="UP000315400"/>
    </source>
</evidence>
<gene>
    <name evidence="2" type="ORF">FKY71_05875</name>
</gene>
<sequence>MSALARYGEFFAELQPADLERLDVAFIENARFKDPFNDVTGLAGIRRVFEHMYANTAMARFEVLESVGDDRLGYLRWHFHFRLKRDRTDRAPVEGVSRVVFAEDGRVREHIDYWDAAGELYAQFPVLGALMRGLRRRLSSESASRAG</sequence>
<proteinExistence type="predicted"/>
<dbReference type="InterPro" id="IPR032710">
    <property type="entry name" value="NTF2-like_dom_sf"/>
</dbReference>
<accession>A0A540VT90</accession>
<organism evidence="2 3">
    <name type="scientific">Spiribacter salinus</name>
    <dbReference type="NCBI Taxonomy" id="1335746"/>
    <lineage>
        <taxon>Bacteria</taxon>
        <taxon>Pseudomonadati</taxon>
        <taxon>Pseudomonadota</taxon>
        <taxon>Gammaproteobacteria</taxon>
        <taxon>Chromatiales</taxon>
        <taxon>Ectothiorhodospiraceae</taxon>
        <taxon>Spiribacter</taxon>
    </lineage>
</organism>
<dbReference type="SUPFAM" id="SSF54427">
    <property type="entry name" value="NTF2-like"/>
    <property type="match status" value="1"/>
</dbReference>
<reference evidence="2 3" key="1">
    <citation type="submission" date="2019-06" db="EMBL/GenBank/DDBJ databases">
        <title>Metagenome assembled Genome of Spiribacter salinus SL48-SHIP from the microbial mat of Salt Lake 48 (Novosibirsk region, Russia).</title>
        <authorList>
            <person name="Shipova A."/>
            <person name="Rozanov A.S."/>
            <person name="Bryanskaya A.V."/>
            <person name="Peltek S.E."/>
        </authorList>
    </citation>
    <scope>NUCLEOTIDE SEQUENCE [LARGE SCALE GENOMIC DNA]</scope>
    <source>
        <strain evidence="2">SL48-SHIP-2</strain>
    </source>
</reference>
<dbReference type="Proteomes" id="UP000315400">
    <property type="component" value="Unassembled WGS sequence"/>
</dbReference>
<evidence type="ECO:0000259" key="1">
    <source>
        <dbReference type="Pfam" id="PF12680"/>
    </source>
</evidence>